<feature type="region of interest" description="Disordered" evidence="1">
    <location>
        <begin position="1"/>
        <end position="130"/>
    </location>
</feature>
<dbReference type="AlphaFoldDB" id="A0AAV0AS39"/>
<evidence type="ECO:0000313" key="3">
    <source>
        <dbReference type="Proteomes" id="UP001153365"/>
    </source>
</evidence>
<sequence>MVKSVFFNSKFKSKSKNQSSNNQLDDRPAKKHCNSRSKFKNQPDQSETMTTGLVTVNRSAESPDDSSEPPSSPSIVIEDSPQPVNTRQPTRQTATDPTTAVTTNTNRTRSDSSRSQASGSTNQIQTSNNRNQIFNTQLTVYRKKTPLLKSVKRHATILMRAYRIKQILSQPTVLNLPRNILPSDNVLQLSQEIAEKVSLQIFRKEVSKVNLLDHETRMRNKKIDVGFFISIGFLK</sequence>
<feature type="compositionally biased region" description="Polar residues" evidence="1">
    <location>
        <begin position="40"/>
        <end position="60"/>
    </location>
</feature>
<keyword evidence="3" id="KW-1185">Reference proteome</keyword>
<proteinExistence type="predicted"/>
<evidence type="ECO:0000256" key="1">
    <source>
        <dbReference type="SAM" id="MobiDB-lite"/>
    </source>
</evidence>
<protein>
    <submittedName>
        <fullName evidence="2">Expressed protein</fullName>
    </submittedName>
</protein>
<gene>
    <name evidence="2" type="ORF">PPACK8108_LOCUS5609</name>
</gene>
<organism evidence="2 3">
    <name type="scientific">Phakopsora pachyrhizi</name>
    <name type="common">Asian soybean rust disease fungus</name>
    <dbReference type="NCBI Taxonomy" id="170000"/>
    <lineage>
        <taxon>Eukaryota</taxon>
        <taxon>Fungi</taxon>
        <taxon>Dikarya</taxon>
        <taxon>Basidiomycota</taxon>
        <taxon>Pucciniomycotina</taxon>
        <taxon>Pucciniomycetes</taxon>
        <taxon>Pucciniales</taxon>
        <taxon>Phakopsoraceae</taxon>
        <taxon>Phakopsora</taxon>
    </lineage>
</organism>
<evidence type="ECO:0000313" key="2">
    <source>
        <dbReference type="EMBL" id="CAH7670865.1"/>
    </source>
</evidence>
<dbReference type="EMBL" id="CALTRL010001079">
    <property type="protein sequence ID" value="CAH7670865.1"/>
    <property type="molecule type" value="Genomic_DNA"/>
</dbReference>
<reference evidence="2" key="1">
    <citation type="submission" date="2022-06" db="EMBL/GenBank/DDBJ databases">
        <authorList>
            <consortium name="SYNGENTA / RWTH Aachen University"/>
        </authorList>
    </citation>
    <scope>NUCLEOTIDE SEQUENCE</scope>
</reference>
<accession>A0AAV0AS39</accession>
<feature type="compositionally biased region" description="Low complexity" evidence="1">
    <location>
        <begin position="73"/>
        <end position="120"/>
    </location>
</feature>
<feature type="compositionally biased region" description="Basic residues" evidence="1">
    <location>
        <begin position="29"/>
        <end position="39"/>
    </location>
</feature>
<feature type="compositionally biased region" description="Low complexity" evidence="1">
    <location>
        <begin position="1"/>
        <end position="23"/>
    </location>
</feature>
<name>A0AAV0AS39_PHAPC</name>
<feature type="compositionally biased region" description="Polar residues" evidence="1">
    <location>
        <begin position="121"/>
        <end position="130"/>
    </location>
</feature>
<dbReference type="Proteomes" id="UP001153365">
    <property type="component" value="Unassembled WGS sequence"/>
</dbReference>
<comment type="caution">
    <text evidence="2">The sequence shown here is derived from an EMBL/GenBank/DDBJ whole genome shotgun (WGS) entry which is preliminary data.</text>
</comment>